<dbReference type="InterPro" id="IPR014777">
    <property type="entry name" value="4pyrrole_Mease_sub1"/>
</dbReference>
<keyword evidence="4 6" id="KW-0808">Transferase</keyword>
<gene>
    <name evidence="6" type="primary">rsmI</name>
    <name evidence="8" type="ordered locus">IALB_3166</name>
</gene>
<dbReference type="STRING" id="945713.IALB_3166"/>
<dbReference type="eggNOG" id="COG0313">
    <property type="taxonomic scope" value="Bacteria"/>
</dbReference>
<dbReference type="PANTHER" id="PTHR46111">
    <property type="entry name" value="RIBOSOMAL RNA SMALL SUBUNIT METHYLTRANSFERASE I"/>
    <property type="match status" value="1"/>
</dbReference>
<dbReference type="EMBL" id="CP003418">
    <property type="protein sequence ID" value="AFH50869.1"/>
    <property type="molecule type" value="Genomic_DNA"/>
</dbReference>
<dbReference type="InterPro" id="IPR014776">
    <property type="entry name" value="4pyrrole_Mease_sub2"/>
</dbReference>
<dbReference type="OrthoDB" id="9809084at2"/>
<comment type="function">
    <text evidence="6">Catalyzes the 2'-O-methylation of the ribose of cytidine 1402 (C1402) in 16S rRNA.</text>
</comment>
<dbReference type="KEGG" id="ial:IALB_3166"/>
<evidence type="ECO:0000259" key="7">
    <source>
        <dbReference type="Pfam" id="PF00590"/>
    </source>
</evidence>
<dbReference type="CDD" id="cd19918">
    <property type="entry name" value="RsmI_like"/>
    <property type="match status" value="1"/>
</dbReference>
<dbReference type="AlphaFoldDB" id="I0APG2"/>
<evidence type="ECO:0000313" key="9">
    <source>
        <dbReference type="Proteomes" id="UP000007394"/>
    </source>
</evidence>
<organism evidence="8 9">
    <name type="scientific">Ignavibacterium album (strain DSM 19864 / JCM 16511 / NBRC 101810 / Mat9-16)</name>
    <dbReference type="NCBI Taxonomy" id="945713"/>
    <lineage>
        <taxon>Bacteria</taxon>
        <taxon>Pseudomonadati</taxon>
        <taxon>Ignavibacteriota</taxon>
        <taxon>Ignavibacteria</taxon>
        <taxon>Ignavibacteriales</taxon>
        <taxon>Ignavibacteriaceae</taxon>
        <taxon>Ignavibacterium</taxon>
    </lineage>
</organism>
<keyword evidence="2 6" id="KW-0698">rRNA processing</keyword>
<dbReference type="Pfam" id="PF00590">
    <property type="entry name" value="TP_methylase"/>
    <property type="match status" value="1"/>
</dbReference>
<name>I0APG2_IGNAJ</name>
<keyword evidence="5 6" id="KW-0949">S-adenosyl-L-methionine</keyword>
<sequence>MNPKLYIVSTPIGNYEDITLRALRILKDSDFIICEEYKEARRLLSQYQIQKELVALNEHNEKEVSSEIISRIKSGQSAALISDCGTPLFSDPGHFLVSLAIQNKIDIVPVPGASSILSALVGSGLDFEKFYYYGWLSPKKEIRKKQLFDLKRIKETIVILDTPYRLQTLLEDVVKILGEEVYIVLAYELTKEKEKFYRGTALQIFNTAQKENLKGEFVLMLKNDSSKMKSSSNIGTKE</sequence>
<evidence type="ECO:0000313" key="8">
    <source>
        <dbReference type="EMBL" id="AFH50869.1"/>
    </source>
</evidence>
<dbReference type="Proteomes" id="UP000007394">
    <property type="component" value="Chromosome"/>
</dbReference>
<dbReference type="PATRIC" id="fig|945713.3.peg.3191"/>
<proteinExistence type="inferred from homology"/>
<keyword evidence="3 6" id="KW-0489">Methyltransferase</keyword>
<dbReference type="InterPro" id="IPR035996">
    <property type="entry name" value="4pyrrol_Methylase_sf"/>
</dbReference>
<dbReference type="GO" id="GO:0070677">
    <property type="term" value="F:rRNA (cytosine-2'-O-)-methyltransferase activity"/>
    <property type="evidence" value="ECO:0007669"/>
    <property type="project" value="UniProtKB-UniRule"/>
</dbReference>
<evidence type="ECO:0000256" key="2">
    <source>
        <dbReference type="ARBA" id="ARBA00022552"/>
    </source>
</evidence>
<dbReference type="PANTHER" id="PTHR46111:SF1">
    <property type="entry name" value="RIBOSOMAL RNA SMALL SUBUNIT METHYLTRANSFERASE I"/>
    <property type="match status" value="1"/>
</dbReference>
<dbReference type="InterPro" id="IPR008189">
    <property type="entry name" value="rRNA_ssu_MeTfrase_I"/>
</dbReference>
<keyword evidence="1 6" id="KW-0963">Cytoplasm</keyword>
<evidence type="ECO:0000256" key="4">
    <source>
        <dbReference type="ARBA" id="ARBA00022679"/>
    </source>
</evidence>
<comment type="similarity">
    <text evidence="6">Belongs to the methyltransferase superfamily. RsmI family.</text>
</comment>
<comment type="catalytic activity">
    <reaction evidence="6">
        <text>cytidine(1402) in 16S rRNA + S-adenosyl-L-methionine = 2'-O-methylcytidine(1402) in 16S rRNA + S-adenosyl-L-homocysteine + H(+)</text>
        <dbReference type="Rhea" id="RHEA:42924"/>
        <dbReference type="Rhea" id="RHEA-COMP:10285"/>
        <dbReference type="Rhea" id="RHEA-COMP:10286"/>
        <dbReference type="ChEBI" id="CHEBI:15378"/>
        <dbReference type="ChEBI" id="CHEBI:57856"/>
        <dbReference type="ChEBI" id="CHEBI:59789"/>
        <dbReference type="ChEBI" id="CHEBI:74495"/>
        <dbReference type="ChEBI" id="CHEBI:82748"/>
        <dbReference type="EC" id="2.1.1.198"/>
    </reaction>
</comment>
<evidence type="ECO:0000256" key="5">
    <source>
        <dbReference type="ARBA" id="ARBA00022691"/>
    </source>
</evidence>
<accession>I0APG2</accession>
<evidence type="ECO:0000256" key="3">
    <source>
        <dbReference type="ARBA" id="ARBA00022603"/>
    </source>
</evidence>
<dbReference type="GO" id="GO:0005737">
    <property type="term" value="C:cytoplasm"/>
    <property type="evidence" value="ECO:0007669"/>
    <property type="project" value="UniProtKB-SubCell"/>
</dbReference>
<dbReference type="EC" id="2.1.1.198" evidence="6"/>
<dbReference type="Gene3D" id="3.30.950.10">
    <property type="entry name" value="Methyltransferase, Cobalt-precorrin-4 Transmethylase, Domain 2"/>
    <property type="match status" value="1"/>
</dbReference>
<comment type="subcellular location">
    <subcellularLocation>
        <location evidence="6">Cytoplasm</location>
    </subcellularLocation>
</comment>
<keyword evidence="9" id="KW-1185">Reference proteome</keyword>
<evidence type="ECO:0000256" key="6">
    <source>
        <dbReference type="HAMAP-Rule" id="MF_01877"/>
    </source>
</evidence>
<dbReference type="InterPro" id="IPR000878">
    <property type="entry name" value="4pyrrol_Mease"/>
</dbReference>
<dbReference type="HAMAP" id="MF_01877">
    <property type="entry name" value="16SrRNA_methyltr_I"/>
    <property type="match status" value="1"/>
</dbReference>
<feature type="domain" description="Tetrapyrrole methylase" evidence="7">
    <location>
        <begin position="4"/>
        <end position="201"/>
    </location>
</feature>
<dbReference type="HOGENOM" id="CLU_044779_4_1_10"/>
<dbReference type="SUPFAM" id="SSF53790">
    <property type="entry name" value="Tetrapyrrole methylase"/>
    <property type="match status" value="1"/>
</dbReference>
<protein>
    <recommendedName>
        <fullName evidence="6">Ribosomal RNA small subunit methyltransferase I</fullName>
        <ecNumber evidence="6">2.1.1.198</ecNumber>
    </recommendedName>
    <alternativeName>
        <fullName evidence="6">16S rRNA 2'-O-ribose C1402 methyltransferase</fullName>
    </alternativeName>
    <alternativeName>
        <fullName evidence="6">rRNA (cytidine-2'-O-)-methyltransferase RsmI</fullName>
    </alternativeName>
</protein>
<dbReference type="NCBIfam" id="TIGR00096">
    <property type="entry name" value="16S rRNA (cytidine(1402)-2'-O)-methyltransferase"/>
    <property type="match status" value="1"/>
</dbReference>
<evidence type="ECO:0000256" key="1">
    <source>
        <dbReference type="ARBA" id="ARBA00022490"/>
    </source>
</evidence>
<reference evidence="8 9" key="1">
    <citation type="journal article" date="2012" name="Front. Microbiol.">
        <title>Complete genome of Ignavibacterium album, a metabolically versatile, flagellated, facultative anaerobe from the phylum Chlorobi.</title>
        <authorList>
            <person name="Liu Z."/>
            <person name="Frigaard N.-U."/>
            <person name="Vogl K."/>
            <person name="Iino T."/>
            <person name="Ohkuma M."/>
            <person name="Overmann J."/>
            <person name="Bryant D.A."/>
        </authorList>
    </citation>
    <scope>NUCLEOTIDE SEQUENCE [LARGE SCALE GENOMIC DNA]</scope>
    <source>
        <strain evidence="9">DSM 19864 / JCM 16511 / NBRC 101810 / Mat9-16</strain>
    </source>
</reference>
<dbReference type="RefSeq" id="WP_014562005.1">
    <property type="nucleotide sequence ID" value="NC_017464.1"/>
</dbReference>
<dbReference type="PIRSF" id="PIRSF005917">
    <property type="entry name" value="MTase_YraL"/>
    <property type="match status" value="1"/>
</dbReference>
<dbReference type="Gene3D" id="3.40.1010.10">
    <property type="entry name" value="Cobalt-precorrin-4 Transmethylase, Domain 1"/>
    <property type="match status" value="1"/>
</dbReference>